<reference evidence="1 2" key="1">
    <citation type="submission" date="2016-05" db="EMBL/GenBank/DDBJ databases">
        <title>Diversity and Homogeneity among Thermoacidophilic Verrucomicrobia Methanotrophs Linked with Geographical Origin.</title>
        <authorList>
            <person name="Erikstad H.-A."/>
            <person name="Smestad N.B."/>
            <person name="Ceballos R.M."/>
            <person name="Birkeland N.-K."/>
        </authorList>
    </citation>
    <scope>NUCLEOTIDE SEQUENCE [LARGE SCALE GENOMIC DNA]</scope>
    <source>
        <strain evidence="1 2">Phi</strain>
    </source>
</reference>
<name>A0A4Y8P8N2_9BACT</name>
<dbReference type="AlphaFoldDB" id="A0A4Y8P8N2"/>
<dbReference type="OrthoDB" id="9807137at2"/>
<accession>A0A4Y8P8N2</accession>
<dbReference type="InterPro" id="IPR011697">
    <property type="entry name" value="Peptidase_C26"/>
</dbReference>
<dbReference type="Proteomes" id="UP000297713">
    <property type="component" value="Unassembled WGS sequence"/>
</dbReference>
<dbReference type="SUPFAM" id="SSF52317">
    <property type="entry name" value="Class I glutamine amidotransferase-like"/>
    <property type="match status" value="1"/>
</dbReference>
<dbReference type="InterPro" id="IPR044668">
    <property type="entry name" value="PuuD-like"/>
</dbReference>
<dbReference type="EMBL" id="LXQC01000165">
    <property type="protein sequence ID" value="TFE66973.1"/>
    <property type="molecule type" value="Genomic_DNA"/>
</dbReference>
<dbReference type="GO" id="GO:0033969">
    <property type="term" value="F:gamma-glutamyl-gamma-aminobutyrate hydrolase activity"/>
    <property type="evidence" value="ECO:0007669"/>
    <property type="project" value="TreeGrafter"/>
</dbReference>
<dbReference type="Gene3D" id="3.40.50.880">
    <property type="match status" value="1"/>
</dbReference>
<dbReference type="GO" id="GO:0005829">
    <property type="term" value="C:cytosol"/>
    <property type="evidence" value="ECO:0007669"/>
    <property type="project" value="TreeGrafter"/>
</dbReference>
<dbReference type="GO" id="GO:0006598">
    <property type="term" value="P:polyamine catabolic process"/>
    <property type="evidence" value="ECO:0007669"/>
    <property type="project" value="TreeGrafter"/>
</dbReference>
<proteinExistence type="predicted"/>
<keyword evidence="2" id="KW-1185">Reference proteome</keyword>
<dbReference type="InterPro" id="IPR029062">
    <property type="entry name" value="Class_I_gatase-like"/>
</dbReference>
<dbReference type="PROSITE" id="PS51273">
    <property type="entry name" value="GATASE_TYPE_1"/>
    <property type="match status" value="1"/>
</dbReference>
<dbReference type="RefSeq" id="WP_134440674.1">
    <property type="nucleotide sequence ID" value="NZ_LXQC01000165.1"/>
</dbReference>
<evidence type="ECO:0000313" key="2">
    <source>
        <dbReference type="Proteomes" id="UP000297713"/>
    </source>
</evidence>
<organism evidence="1 2">
    <name type="scientific">Methylacidiphilum caldifontis</name>
    <dbReference type="NCBI Taxonomy" id="2795386"/>
    <lineage>
        <taxon>Bacteria</taxon>
        <taxon>Pseudomonadati</taxon>
        <taxon>Verrucomicrobiota</taxon>
        <taxon>Methylacidiphilae</taxon>
        <taxon>Methylacidiphilales</taxon>
        <taxon>Methylacidiphilaceae</taxon>
        <taxon>Methylacidiphilum (ex Ratnadevi et al. 2023)</taxon>
    </lineage>
</organism>
<dbReference type="PANTHER" id="PTHR43235:SF1">
    <property type="entry name" value="GLUTAMINE AMIDOTRANSFERASE PB2B2.05-RELATED"/>
    <property type="match status" value="1"/>
</dbReference>
<comment type="caution">
    <text evidence="1">The sequence shown here is derived from an EMBL/GenBank/DDBJ whole genome shotgun (WGS) entry which is preliminary data.</text>
</comment>
<gene>
    <name evidence="1" type="ORF">A7Q10_01575</name>
</gene>
<dbReference type="CDD" id="cd01745">
    <property type="entry name" value="GATase1_2"/>
    <property type="match status" value="1"/>
</dbReference>
<protein>
    <submittedName>
        <fullName evidence="1">Uncharacterized protein</fullName>
    </submittedName>
</protein>
<dbReference type="Pfam" id="PF07722">
    <property type="entry name" value="Peptidase_C26"/>
    <property type="match status" value="1"/>
</dbReference>
<evidence type="ECO:0000313" key="1">
    <source>
        <dbReference type="EMBL" id="TFE66973.1"/>
    </source>
</evidence>
<sequence>MYKKVYCWVRDKDQQLFQKLGQWAEKAFSTMLVDIRQQGSKASFPVPHPLEYDGLLLTGGEDISKEYLEKYGKSQVEDADLIQSPCIDRDQWEFNILEQALKNGKPVLGICRGIQVLNTFLGGTLHLDIPGHNEPEQHNQNIQLLEFEDAPSVRFPLVNSSHHQAIDRTAEGLRVEARAKKDGIIEQVRLNSYPFCIGVQYHPERDLTYYEALFHAFFSSL</sequence>
<dbReference type="PANTHER" id="PTHR43235">
    <property type="entry name" value="GLUTAMINE AMIDOTRANSFERASE PB2B2.05-RELATED"/>
    <property type="match status" value="1"/>
</dbReference>